<accession>A0A0F9TJW4</accession>
<name>A0A0F9TJW4_9ZZZZ</name>
<dbReference type="EMBL" id="LAZR01001629">
    <property type="protein sequence ID" value="KKN41718.1"/>
    <property type="molecule type" value="Genomic_DNA"/>
</dbReference>
<evidence type="ECO:0000313" key="1">
    <source>
        <dbReference type="EMBL" id="KKN41718.1"/>
    </source>
</evidence>
<comment type="caution">
    <text evidence="1">The sequence shown here is derived from an EMBL/GenBank/DDBJ whole genome shotgun (WGS) entry which is preliminary data.</text>
</comment>
<organism evidence="1">
    <name type="scientific">marine sediment metagenome</name>
    <dbReference type="NCBI Taxonomy" id="412755"/>
    <lineage>
        <taxon>unclassified sequences</taxon>
        <taxon>metagenomes</taxon>
        <taxon>ecological metagenomes</taxon>
    </lineage>
</organism>
<proteinExistence type="predicted"/>
<reference evidence="1" key="1">
    <citation type="journal article" date="2015" name="Nature">
        <title>Complex archaea that bridge the gap between prokaryotes and eukaryotes.</title>
        <authorList>
            <person name="Spang A."/>
            <person name="Saw J.H."/>
            <person name="Jorgensen S.L."/>
            <person name="Zaremba-Niedzwiedzka K."/>
            <person name="Martijn J."/>
            <person name="Lind A.E."/>
            <person name="van Eijk R."/>
            <person name="Schleper C."/>
            <person name="Guy L."/>
            <person name="Ettema T.J."/>
        </authorList>
    </citation>
    <scope>NUCLEOTIDE SEQUENCE</scope>
</reference>
<protein>
    <submittedName>
        <fullName evidence="1">Uncharacterized protein</fullName>
    </submittedName>
</protein>
<sequence length="41" mass="4883">MHRKISDEVDNRIGICNSNRKVIMRKLTTIKIREERKKNGT</sequence>
<gene>
    <name evidence="1" type="ORF">LCGC14_0720360</name>
</gene>
<dbReference type="AlphaFoldDB" id="A0A0F9TJW4"/>